<comment type="caution">
    <text evidence="1">The sequence shown here is derived from an EMBL/GenBank/DDBJ whole genome shotgun (WGS) entry which is preliminary data.</text>
</comment>
<reference evidence="2" key="1">
    <citation type="journal article" date="2019" name="Int. J. Syst. Evol. Microbiol.">
        <title>The Global Catalogue of Microorganisms (GCM) 10K type strain sequencing project: providing services to taxonomists for standard genome sequencing and annotation.</title>
        <authorList>
            <consortium name="The Broad Institute Genomics Platform"/>
            <consortium name="The Broad Institute Genome Sequencing Center for Infectious Disease"/>
            <person name="Wu L."/>
            <person name="Ma J."/>
        </authorList>
    </citation>
    <scope>NUCLEOTIDE SEQUENCE [LARGE SCALE GENOMIC DNA]</scope>
    <source>
        <strain evidence="2">ZS-35-S2</strain>
    </source>
</reference>
<dbReference type="RefSeq" id="WP_377419589.1">
    <property type="nucleotide sequence ID" value="NZ_JBHSPR010000007.1"/>
</dbReference>
<evidence type="ECO:0000313" key="1">
    <source>
        <dbReference type="EMBL" id="MFC6016326.1"/>
    </source>
</evidence>
<dbReference type="Proteomes" id="UP001596203">
    <property type="component" value="Unassembled WGS sequence"/>
</dbReference>
<evidence type="ECO:0008006" key="3">
    <source>
        <dbReference type="Google" id="ProtNLM"/>
    </source>
</evidence>
<protein>
    <recommendedName>
        <fullName evidence="3">ANTAR domain-containing protein</fullName>
    </recommendedName>
</protein>
<evidence type="ECO:0000313" key="2">
    <source>
        <dbReference type="Proteomes" id="UP001596203"/>
    </source>
</evidence>
<proteinExistence type="predicted"/>
<name>A0ABW1K3M9_9ACTN</name>
<sequence>MTGSFGSGPRWGDGSSAEAAFARLHAYAHDRRLGDVARDVVERRLRFRPDPPGGDDDGQ</sequence>
<organism evidence="1 2">
    <name type="scientific">Plantactinospora solaniradicis</name>
    <dbReference type="NCBI Taxonomy" id="1723736"/>
    <lineage>
        <taxon>Bacteria</taxon>
        <taxon>Bacillati</taxon>
        <taxon>Actinomycetota</taxon>
        <taxon>Actinomycetes</taxon>
        <taxon>Micromonosporales</taxon>
        <taxon>Micromonosporaceae</taxon>
        <taxon>Plantactinospora</taxon>
    </lineage>
</organism>
<keyword evidence="2" id="KW-1185">Reference proteome</keyword>
<gene>
    <name evidence="1" type="ORF">ACFP2T_08955</name>
</gene>
<accession>A0ABW1K3M9</accession>
<dbReference type="EMBL" id="JBHSPR010000007">
    <property type="protein sequence ID" value="MFC6016326.1"/>
    <property type="molecule type" value="Genomic_DNA"/>
</dbReference>